<dbReference type="InterPro" id="IPR040292">
    <property type="entry name" value="C2orf78-like"/>
</dbReference>
<feature type="region of interest" description="Disordered" evidence="1">
    <location>
        <begin position="147"/>
        <end position="170"/>
    </location>
</feature>
<feature type="compositionally biased region" description="Polar residues" evidence="1">
    <location>
        <begin position="111"/>
        <end position="121"/>
    </location>
</feature>
<dbReference type="EMBL" id="JACASF010000019">
    <property type="protein sequence ID" value="KAF6416312.1"/>
    <property type="molecule type" value="Genomic_DNA"/>
</dbReference>
<dbReference type="InParanoid" id="A0A7J8CZY9"/>
<reference evidence="2 3" key="1">
    <citation type="journal article" date="2020" name="Nature">
        <title>Six reference-quality genomes reveal evolution of bat adaptations.</title>
        <authorList>
            <person name="Jebb D."/>
            <person name="Huang Z."/>
            <person name="Pippel M."/>
            <person name="Hughes G.M."/>
            <person name="Lavrichenko K."/>
            <person name="Devanna P."/>
            <person name="Winkler S."/>
            <person name="Jermiin L.S."/>
            <person name="Skirmuntt E.C."/>
            <person name="Katzourakis A."/>
            <person name="Burkitt-Gray L."/>
            <person name="Ray D.A."/>
            <person name="Sullivan K.A.M."/>
            <person name="Roscito J.G."/>
            <person name="Kirilenko B.M."/>
            <person name="Davalos L.M."/>
            <person name="Corthals A.P."/>
            <person name="Power M.L."/>
            <person name="Jones G."/>
            <person name="Ransome R.D."/>
            <person name="Dechmann D.K.N."/>
            <person name="Locatelli A.G."/>
            <person name="Puechmaille S.J."/>
            <person name="Fedrigo O."/>
            <person name="Jarvis E.D."/>
            <person name="Hiller M."/>
            <person name="Vernes S.C."/>
            <person name="Myers E.W."/>
            <person name="Teeling E.C."/>
        </authorList>
    </citation>
    <scope>NUCLEOTIDE SEQUENCE [LARGE SCALE GENOMIC DNA]</scope>
    <source>
        <strain evidence="2">MMolMol1</strain>
        <tissue evidence="2">Muscle</tissue>
    </source>
</reference>
<feature type="region of interest" description="Disordered" evidence="1">
    <location>
        <begin position="27"/>
        <end position="76"/>
    </location>
</feature>
<protein>
    <submittedName>
        <fullName evidence="2">Uncharacterized protein</fullName>
    </submittedName>
</protein>
<organism evidence="2 3">
    <name type="scientific">Molossus molossus</name>
    <name type="common">Pallas' mastiff bat</name>
    <name type="synonym">Vespertilio molossus</name>
    <dbReference type="NCBI Taxonomy" id="27622"/>
    <lineage>
        <taxon>Eukaryota</taxon>
        <taxon>Metazoa</taxon>
        <taxon>Chordata</taxon>
        <taxon>Craniata</taxon>
        <taxon>Vertebrata</taxon>
        <taxon>Euteleostomi</taxon>
        <taxon>Mammalia</taxon>
        <taxon>Eutheria</taxon>
        <taxon>Laurasiatheria</taxon>
        <taxon>Chiroptera</taxon>
        <taxon>Yangochiroptera</taxon>
        <taxon>Molossidae</taxon>
        <taxon>Molossus</taxon>
    </lineage>
</organism>
<feature type="compositionally biased region" description="Basic and acidic residues" evidence="1">
    <location>
        <begin position="147"/>
        <end position="162"/>
    </location>
</feature>
<comment type="caution">
    <text evidence="2">The sequence shown here is derived from an EMBL/GenBank/DDBJ whole genome shotgun (WGS) entry which is preliminary data.</text>
</comment>
<evidence type="ECO:0000313" key="3">
    <source>
        <dbReference type="Proteomes" id="UP000550707"/>
    </source>
</evidence>
<keyword evidence="3" id="KW-1185">Reference proteome</keyword>
<sequence length="207" mass="22506">MCSSASASETSSSLVSTVDISSSLTMSENFRNPPFLGKSKPLQRSGPGVSNAASRTGSVRHFSRGSAPADSAACALLPASRKPQSRLGKGMMESMQVVHALGRKADKATVLSSRGLDNSRNLKGPQPPPPIKRRLDTLHEIYGHDKTQMKHLKADGSAEKEGSSPSELELPPPRKVSWFPWFFQPWISPRLDVFLKGHSVWHHVSLL</sequence>
<dbReference type="PANTHER" id="PTHR31466">
    <property type="entry name" value="GENE 5591-RELATED"/>
    <property type="match status" value="1"/>
</dbReference>
<dbReference type="PANTHER" id="PTHR31466:SF1">
    <property type="entry name" value="RIKEN CDNA 4930433I11 GENE"/>
    <property type="match status" value="1"/>
</dbReference>
<name>A0A7J8CZY9_MOLMO</name>
<feature type="region of interest" description="Disordered" evidence="1">
    <location>
        <begin position="111"/>
        <end position="132"/>
    </location>
</feature>
<proteinExistence type="predicted"/>
<evidence type="ECO:0000313" key="2">
    <source>
        <dbReference type="EMBL" id="KAF6416312.1"/>
    </source>
</evidence>
<dbReference type="AlphaFoldDB" id="A0A7J8CZY9"/>
<accession>A0A7J8CZY9</accession>
<gene>
    <name evidence="2" type="ORF">HJG59_009554</name>
</gene>
<evidence type="ECO:0000256" key="1">
    <source>
        <dbReference type="SAM" id="MobiDB-lite"/>
    </source>
</evidence>
<dbReference type="Proteomes" id="UP000550707">
    <property type="component" value="Unassembled WGS sequence"/>
</dbReference>